<dbReference type="InterPro" id="IPR043781">
    <property type="entry name" value="DUF5723"/>
</dbReference>
<gene>
    <name evidence="3" type="ORF">GO988_09410</name>
</gene>
<dbReference type="Proteomes" id="UP000441336">
    <property type="component" value="Unassembled WGS sequence"/>
</dbReference>
<organism evidence="3 4">
    <name type="scientific">Hymenobacter ginkgonis</name>
    <dbReference type="NCBI Taxonomy" id="2682976"/>
    <lineage>
        <taxon>Bacteria</taxon>
        <taxon>Pseudomonadati</taxon>
        <taxon>Bacteroidota</taxon>
        <taxon>Cytophagia</taxon>
        <taxon>Cytophagales</taxon>
        <taxon>Hymenobacteraceae</taxon>
        <taxon>Hymenobacter</taxon>
    </lineage>
</organism>
<feature type="region of interest" description="Disordered" evidence="1">
    <location>
        <begin position="519"/>
        <end position="562"/>
    </location>
</feature>
<feature type="compositionally biased region" description="Low complexity" evidence="1">
    <location>
        <begin position="553"/>
        <end position="562"/>
    </location>
</feature>
<dbReference type="Pfam" id="PF18990">
    <property type="entry name" value="DUF5723"/>
    <property type="match status" value="1"/>
</dbReference>
<evidence type="ECO:0000256" key="1">
    <source>
        <dbReference type="SAM" id="MobiDB-lite"/>
    </source>
</evidence>
<proteinExistence type="predicted"/>
<dbReference type="AlphaFoldDB" id="A0A7K1TDQ7"/>
<comment type="caution">
    <text evidence="3">The sequence shown here is derived from an EMBL/GenBank/DDBJ whole genome shotgun (WGS) entry which is preliminary data.</text>
</comment>
<evidence type="ECO:0000313" key="4">
    <source>
        <dbReference type="Proteomes" id="UP000441336"/>
    </source>
</evidence>
<protein>
    <recommendedName>
        <fullName evidence="2">DUF5723 domain-containing protein</fullName>
    </recommendedName>
</protein>
<dbReference type="EMBL" id="WQKZ01000002">
    <property type="protein sequence ID" value="MVN76539.1"/>
    <property type="molecule type" value="Genomic_DNA"/>
</dbReference>
<feature type="compositionally biased region" description="Low complexity" evidence="1">
    <location>
        <begin position="530"/>
        <end position="545"/>
    </location>
</feature>
<keyword evidence="4" id="KW-1185">Reference proteome</keyword>
<sequence length="562" mass="60588">MILHVTLSRGAALAWLLPGLLVVGAGRPAAAQGWLGISQSNYGGTNSAYLNPSAIADSRYRAYLNLGAAGGNFNNTYLQLDLDKRPWENGFSLKKENLNEQHNSRATQDASLTAEVRLPSLLVALGPRSAVALTSRVRGFVQATGVSTALAQLARYGLGDAFKLGLANKVLDDNRFVLNVNSYHEFAATYARTFTPTTTHFFKGGLTLKYLVGLGGGYVQNEGTRYQVLDKNTIELQTRQLSYGLTDYKLYGESGFRVGSLYGSQQLGRGYGADLGVTYEWRPESESYTYDLDGATHPDDTRNKYRLRLGAALTDLGALRYSGDQRVRQGQLANAKTVQLAQLDTLQFKTLQSVENTVQRLVGLSSAGREFTTYLPAALRLTADYRLGGPLYAGLLWTQNLLPARTIGSRTLSLLALTPRAEFSKFELAVPLVLADNYRRFQVGAMVRVGPLVLGSDNLGGLLGITTATGADVYFGLALALRRHRPKDRDGDGVSDRYDKCPKQKGSWATRGCPLPVLIPAEAPTPPDAAPAGTMPAETVPAAPAETPPTPAPAESTPAPRP</sequence>
<accession>A0A7K1TDQ7</accession>
<feature type="compositionally biased region" description="Basic and acidic residues" evidence="1">
    <location>
        <begin position="487"/>
        <end position="502"/>
    </location>
</feature>
<evidence type="ECO:0000313" key="3">
    <source>
        <dbReference type="EMBL" id="MVN76539.1"/>
    </source>
</evidence>
<evidence type="ECO:0000259" key="2">
    <source>
        <dbReference type="Pfam" id="PF18990"/>
    </source>
</evidence>
<reference evidence="3 4" key="1">
    <citation type="submission" date="2019-12" db="EMBL/GenBank/DDBJ databases">
        <title>Hymenobacter sp. HMF4947 Genome sequencing and assembly.</title>
        <authorList>
            <person name="Kang H."/>
            <person name="Cha I."/>
            <person name="Kim H."/>
            <person name="Joh K."/>
        </authorList>
    </citation>
    <scope>NUCLEOTIDE SEQUENCE [LARGE SCALE GENOMIC DNA]</scope>
    <source>
        <strain evidence="3 4">HMF4947</strain>
    </source>
</reference>
<feature type="region of interest" description="Disordered" evidence="1">
    <location>
        <begin position="486"/>
        <end position="506"/>
    </location>
</feature>
<name>A0A7K1TDQ7_9BACT</name>
<dbReference type="RefSeq" id="WP_157564538.1">
    <property type="nucleotide sequence ID" value="NZ_WQKZ01000002.1"/>
</dbReference>
<feature type="domain" description="DUF5723" evidence="2">
    <location>
        <begin position="52"/>
        <end position="457"/>
    </location>
</feature>